<dbReference type="PANTHER" id="PTHR35862">
    <property type="entry name" value="FELS-2 PROPHAGE PROTEIN"/>
    <property type="match status" value="1"/>
</dbReference>
<dbReference type="InterPro" id="IPR058531">
    <property type="entry name" value="Baseplate_J_M"/>
</dbReference>
<feature type="domain" description="Baseplate J-like C-terminal" evidence="2">
    <location>
        <begin position="205"/>
        <end position="279"/>
    </location>
</feature>
<dbReference type="EMBL" id="AP023091">
    <property type="protein sequence ID" value="BCE22194.1"/>
    <property type="molecule type" value="Genomic_DNA"/>
</dbReference>
<evidence type="ECO:0000259" key="2">
    <source>
        <dbReference type="Pfam" id="PF26079"/>
    </source>
</evidence>
<reference evidence="4" key="3">
    <citation type="submission" date="2020-05" db="EMBL/GenBank/DDBJ databases">
        <title>Complete genome sequence of Bradyrhizobium diazoefficiens XF4 isolated from soybean nodule.</title>
        <authorList>
            <person name="Noda R."/>
            <person name="Kakizaki K."/>
            <person name="Minamisawa K."/>
        </authorList>
    </citation>
    <scope>NUCLEOTIDE SEQUENCE</scope>
    <source>
        <strain evidence="4">XF4</strain>
    </source>
</reference>
<proteinExistence type="predicted"/>
<reference evidence="5" key="2">
    <citation type="submission" date="2020-05" db="EMBL/GenBank/DDBJ databases">
        <title>Complete genome sequence of Bradyrhizobium diazoefficiens XF10 isolated from soybean nodule.</title>
        <authorList>
            <person name="Noda R."/>
            <person name="Kakizaki K."/>
            <person name="Minamisawa K."/>
        </authorList>
    </citation>
    <scope>NUCLEOTIDE SEQUENCE</scope>
    <source>
        <strain evidence="5">XF10</strain>
    </source>
</reference>
<dbReference type="PANTHER" id="PTHR35862:SF1">
    <property type="entry name" value="FELS-2 PROPHAGE PROTEIN"/>
    <property type="match status" value="1"/>
</dbReference>
<dbReference type="InterPro" id="IPR058530">
    <property type="entry name" value="Baseplate_J-like_C"/>
</dbReference>
<protein>
    <submittedName>
        <fullName evidence="5">Baseplate assembly protein</fullName>
    </submittedName>
</protein>
<dbReference type="Pfam" id="PF26079">
    <property type="entry name" value="Baseplate_J_C"/>
    <property type="match status" value="1"/>
</dbReference>
<dbReference type="EMBL" id="AP023094">
    <property type="protein sequence ID" value="BCE48459.1"/>
    <property type="molecule type" value="Genomic_DNA"/>
</dbReference>
<gene>
    <name evidence="5" type="primary">J</name>
    <name evidence="5" type="ORF">XF10B_47730</name>
    <name evidence="3" type="ORF">XF1B_48750</name>
    <name evidence="4" type="ORF">XF4B_48080</name>
</gene>
<accession>A0A810CU33</accession>
<dbReference type="EMBL" id="AP023099">
    <property type="protein sequence ID" value="BCE91975.1"/>
    <property type="molecule type" value="Genomic_DNA"/>
</dbReference>
<dbReference type="AlphaFoldDB" id="A0A810CU33"/>
<dbReference type="Pfam" id="PF26078">
    <property type="entry name" value="Baseplate_J_M"/>
    <property type="match status" value="1"/>
</dbReference>
<organism evidence="5">
    <name type="scientific">Bradyrhizobium diazoefficiens</name>
    <dbReference type="NCBI Taxonomy" id="1355477"/>
    <lineage>
        <taxon>Bacteria</taxon>
        <taxon>Pseudomonadati</taxon>
        <taxon>Pseudomonadota</taxon>
        <taxon>Alphaproteobacteria</taxon>
        <taxon>Hyphomicrobiales</taxon>
        <taxon>Nitrobacteraceae</taxon>
        <taxon>Bradyrhizobium</taxon>
    </lineage>
</organism>
<dbReference type="InterPro" id="IPR052726">
    <property type="entry name" value="Phage_Baseplate_Hub"/>
</dbReference>
<dbReference type="PIRSF" id="PIRSF020481">
    <property type="entry name" value="BAP"/>
    <property type="match status" value="1"/>
</dbReference>
<reference evidence="3" key="1">
    <citation type="submission" date="2020-05" db="EMBL/GenBank/DDBJ databases">
        <title>Complete genome sequence of Bradyrhizobium diazoefficiens XF1 isolated from soybean nodule.</title>
        <authorList>
            <person name="Noda R."/>
            <person name="Kakizaki K."/>
            <person name="Minamisawa K."/>
        </authorList>
    </citation>
    <scope>NUCLEOTIDE SEQUENCE</scope>
    <source>
        <strain evidence="3">XF1</strain>
    </source>
</reference>
<evidence type="ECO:0000313" key="4">
    <source>
        <dbReference type="EMBL" id="BCE48459.1"/>
    </source>
</evidence>
<dbReference type="InterPro" id="IPR014507">
    <property type="entry name" value="Baseplate_assembly_J_pred"/>
</dbReference>
<evidence type="ECO:0000259" key="1">
    <source>
        <dbReference type="Pfam" id="PF26078"/>
    </source>
</evidence>
<feature type="domain" description="Baseplate J-like central" evidence="1">
    <location>
        <begin position="124"/>
        <end position="198"/>
    </location>
</feature>
<sequence length="292" mass="31505">MPNYESPALYIDFARLPPPDVVETIDFEVLLKRYQDEVVAKNPALAAAVKLEQSPTNVILEPQAYGEMLVRARINSAARAVMLAFSRGGDLDNLAAFFGVERAAGETDDSLRRRAQLAPEAFTTAGSEGAYIFQALSADPTNVRDATAVKMDDRGRVKITVMARGSNPVPTTATILLVRDRINSRGIRPLTDVVSVVPVRPITTQIVANIWLYPGPDASLVMADIGKALQKVRDNVSLIGRDLTRSAIISALNQEGVQSVDLISPAENVVAGTDQCVIIESAAITPQQLRVE</sequence>
<evidence type="ECO:0000313" key="5">
    <source>
        <dbReference type="EMBL" id="BCE91975.1"/>
    </source>
</evidence>
<name>A0A810CU33_9BRAD</name>
<evidence type="ECO:0000313" key="3">
    <source>
        <dbReference type="EMBL" id="BCE22194.1"/>
    </source>
</evidence>